<evidence type="ECO:0000313" key="2">
    <source>
        <dbReference type="EMBL" id="KAF0897234.1"/>
    </source>
</evidence>
<evidence type="ECO:0000313" key="3">
    <source>
        <dbReference type="Proteomes" id="UP000479710"/>
    </source>
</evidence>
<keyword evidence="3" id="KW-1185">Reference proteome</keyword>
<dbReference type="EMBL" id="SPHZ02000010">
    <property type="protein sequence ID" value="KAF0897234.1"/>
    <property type="molecule type" value="Genomic_DNA"/>
</dbReference>
<dbReference type="PANTHER" id="PTHR11926:SF1374">
    <property type="entry name" value="UDP-GLYCOSYLTRANSFERASE 76F1-RELATED"/>
    <property type="match status" value="1"/>
</dbReference>
<dbReference type="SUPFAM" id="SSF53756">
    <property type="entry name" value="UDP-Glycosyltransferase/glycogen phosphorylase"/>
    <property type="match status" value="1"/>
</dbReference>
<comment type="similarity">
    <text evidence="1">Belongs to the UDP-glycosyltransferase family.</text>
</comment>
<dbReference type="OrthoDB" id="5835829at2759"/>
<name>A0A6G1CBP0_9ORYZ</name>
<comment type="caution">
    <text evidence="2">The sequence shown here is derived from an EMBL/GenBank/DDBJ whole genome shotgun (WGS) entry which is preliminary data.</text>
</comment>
<accession>A0A6G1CBP0</accession>
<gene>
    <name evidence="2" type="ORF">E2562_034703</name>
</gene>
<dbReference type="Gene3D" id="3.40.50.2000">
    <property type="entry name" value="Glycogen Phosphorylase B"/>
    <property type="match status" value="1"/>
</dbReference>
<dbReference type="PANTHER" id="PTHR11926">
    <property type="entry name" value="GLUCOSYL/GLUCURONOSYL TRANSFERASES"/>
    <property type="match status" value="1"/>
</dbReference>
<reference evidence="2 3" key="1">
    <citation type="submission" date="2019-11" db="EMBL/GenBank/DDBJ databases">
        <title>Whole genome sequence of Oryza granulata.</title>
        <authorList>
            <person name="Li W."/>
        </authorList>
    </citation>
    <scope>NUCLEOTIDE SEQUENCE [LARGE SCALE GENOMIC DNA]</scope>
    <source>
        <strain evidence="3">cv. Menghai</strain>
        <tissue evidence="2">Leaf</tissue>
    </source>
</reference>
<proteinExistence type="inferred from homology"/>
<organism evidence="2 3">
    <name type="scientific">Oryza meyeriana var. granulata</name>
    <dbReference type="NCBI Taxonomy" id="110450"/>
    <lineage>
        <taxon>Eukaryota</taxon>
        <taxon>Viridiplantae</taxon>
        <taxon>Streptophyta</taxon>
        <taxon>Embryophyta</taxon>
        <taxon>Tracheophyta</taxon>
        <taxon>Spermatophyta</taxon>
        <taxon>Magnoliopsida</taxon>
        <taxon>Liliopsida</taxon>
        <taxon>Poales</taxon>
        <taxon>Poaceae</taxon>
        <taxon>BOP clade</taxon>
        <taxon>Oryzoideae</taxon>
        <taxon>Oryzeae</taxon>
        <taxon>Oryzinae</taxon>
        <taxon>Oryza</taxon>
        <taxon>Oryza meyeriana</taxon>
    </lineage>
</organism>
<sequence>MAARVALFPFPYQGHANPMFRLAAVLHARGFPVTVHPPEYRFVAVPDAIPAELVASEDVAALNASCAAPFGDRLAALLAKEGGVRCVIADVLWYEPAAAARELGVPLLALMTSSASSFRMYMEYPVLIDRGFLPVNDNL</sequence>
<dbReference type="AlphaFoldDB" id="A0A6G1CBP0"/>
<protein>
    <submittedName>
        <fullName evidence="2">Uncharacterized protein</fullName>
    </submittedName>
</protein>
<dbReference type="GO" id="GO:0080043">
    <property type="term" value="F:quercetin 3-O-glucosyltransferase activity"/>
    <property type="evidence" value="ECO:0007669"/>
    <property type="project" value="TreeGrafter"/>
</dbReference>
<evidence type="ECO:0000256" key="1">
    <source>
        <dbReference type="ARBA" id="ARBA00009995"/>
    </source>
</evidence>
<dbReference type="Proteomes" id="UP000479710">
    <property type="component" value="Unassembled WGS sequence"/>
</dbReference>
<dbReference type="GO" id="GO:0080044">
    <property type="term" value="F:quercetin 7-O-glucosyltransferase activity"/>
    <property type="evidence" value="ECO:0007669"/>
    <property type="project" value="TreeGrafter"/>
</dbReference>